<organism evidence="1 2">
    <name type="scientific">Flavobacterium phragmitis</name>
    <dbReference type="NCBI Taxonomy" id="739143"/>
    <lineage>
        <taxon>Bacteria</taxon>
        <taxon>Pseudomonadati</taxon>
        <taxon>Bacteroidota</taxon>
        <taxon>Flavobacteriia</taxon>
        <taxon>Flavobacteriales</taxon>
        <taxon>Flavobacteriaceae</taxon>
        <taxon>Flavobacterium</taxon>
    </lineage>
</organism>
<dbReference type="Proteomes" id="UP000199672">
    <property type="component" value="Unassembled WGS sequence"/>
</dbReference>
<keyword evidence="2" id="KW-1185">Reference proteome</keyword>
<proteinExistence type="predicted"/>
<dbReference type="STRING" id="739143.SAMN05216297_12045"/>
<dbReference type="AlphaFoldDB" id="A0A1I1XNW8"/>
<accession>A0A1I1XNW8</accession>
<evidence type="ECO:0000313" key="1">
    <source>
        <dbReference type="EMBL" id="SFE09025.1"/>
    </source>
</evidence>
<dbReference type="EMBL" id="FOMH01000020">
    <property type="protein sequence ID" value="SFE09025.1"/>
    <property type="molecule type" value="Genomic_DNA"/>
</dbReference>
<name>A0A1I1XNW8_9FLAO</name>
<gene>
    <name evidence="1" type="ORF">SAMN05216297_12045</name>
</gene>
<sequence length="36" mass="4214">MPEIIFEFSNHISLKNFTYWVDFIARTSHDPVASSI</sequence>
<reference evidence="2" key="1">
    <citation type="submission" date="2016-10" db="EMBL/GenBank/DDBJ databases">
        <authorList>
            <person name="Varghese N."/>
            <person name="Submissions S."/>
        </authorList>
    </citation>
    <scope>NUCLEOTIDE SEQUENCE [LARGE SCALE GENOMIC DNA]</scope>
    <source>
        <strain evidence="2">CGMCC 1.10370</strain>
    </source>
</reference>
<protein>
    <submittedName>
        <fullName evidence="1">Uncharacterized protein</fullName>
    </submittedName>
</protein>
<evidence type="ECO:0000313" key="2">
    <source>
        <dbReference type="Proteomes" id="UP000199672"/>
    </source>
</evidence>